<dbReference type="EMBL" id="FUXZ01000005">
    <property type="protein sequence ID" value="SKA64502.1"/>
    <property type="molecule type" value="Genomic_DNA"/>
</dbReference>
<comment type="similarity">
    <text evidence="2">Belongs to the DNA polymerase type-C family. DnaE subfamily.</text>
</comment>
<evidence type="ECO:0000256" key="7">
    <source>
        <dbReference type="ARBA" id="ARBA00022705"/>
    </source>
</evidence>
<dbReference type="OrthoDB" id="9803237at2"/>
<dbReference type="Pfam" id="PF14579">
    <property type="entry name" value="HHH_6"/>
    <property type="match status" value="1"/>
</dbReference>
<protein>
    <recommendedName>
        <fullName evidence="4">DNA polymerase III subunit alpha</fullName>
        <ecNumber evidence="3">2.7.7.7</ecNumber>
    </recommendedName>
</protein>
<evidence type="ECO:0000256" key="9">
    <source>
        <dbReference type="ARBA" id="ARBA00025611"/>
    </source>
</evidence>
<dbReference type="PANTHER" id="PTHR32294">
    <property type="entry name" value="DNA POLYMERASE III SUBUNIT ALPHA"/>
    <property type="match status" value="1"/>
</dbReference>
<dbReference type="Gene3D" id="1.10.150.870">
    <property type="match status" value="1"/>
</dbReference>
<evidence type="ECO:0000256" key="2">
    <source>
        <dbReference type="ARBA" id="ARBA00009496"/>
    </source>
</evidence>
<evidence type="ECO:0000256" key="5">
    <source>
        <dbReference type="ARBA" id="ARBA00022679"/>
    </source>
</evidence>
<comment type="subcellular location">
    <subcellularLocation>
        <location evidence="1">Cytoplasm</location>
    </subcellularLocation>
</comment>
<dbReference type="Pfam" id="PF17657">
    <property type="entry name" value="DNA_pol3_finger"/>
    <property type="match status" value="1"/>
</dbReference>
<evidence type="ECO:0000256" key="1">
    <source>
        <dbReference type="ARBA" id="ARBA00004496"/>
    </source>
</evidence>
<dbReference type="InterPro" id="IPR004365">
    <property type="entry name" value="NA-bd_OB_tRNA"/>
</dbReference>
<organism evidence="12 13">
    <name type="scientific">Eubacterium uniforme</name>
    <dbReference type="NCBI Taxonomy" id="39495"/>
    <lineage>
        <taxon>Bacteria</taxon>
        <taxon>Bacillati</taxon>
        <taxon>Bacillota</taxon>
        <taxon>Clostridia</taxon>
        <taxon>Eubacteriales</taxon>
        <taxon>Eubacteriaceae</taxon>
        <taxon>Eubacterium</taxon>
    </lineage>
</organism>
<evidence type="ECO:0000259" key="11">
    <source>
        <dbReference type="SMART" id="SM00481"/>
    </source>
</evidence>
<comment type="function">
    <text evidence="9">DNA polymerase III is a complex, multichain enzyme responsible for most of the replicative synthesis in bacteria. This DNA polymerase also exhibits 3' to 5' exonuclease activity. The alpha chain is the DNA polymerase.</text>
</comment>
<evidence type="ECO:0000256" key="8">
    <source>
        <dbReference type="ARBA" id="ARBA00022932"/>
    </source>
</evidence>
<dbReference type="Gene3D" id="3.20.20.140">
    <property type="entry name" value="Metal-dependent hydrolases"/>
    <property type="match status" value="1"/>
</dbReference>
<dbReference type="GO" id="GO:0005737">
    <property type="term" value="C:cytoplasm"/>
    <property type="evidence" value="ECO:0007669"/>
    <property type="project" value="UniProtKB-SubCell"/>
</dbReference>
<dbReference type="SMART" id="SM00481">
    <property type="entry name" value="POLIIIAc"/>
    <property type="match status" value="1"/>
</dbReference>
<sequence>MAFTHLHVHTQYSILDGSNKIKELVKKTKELGMDSIAITDHGVMYGVIEFYKACRAEGIKPIIGCEVYVAPGSRFDKELKKEDDKYYHLILLAENNIGYENLSKIVSIGFIDGFYYKPRVDMETLEKYHEGLICTSACLAGEVSRNLARGDYESGKEAALRYEKIFGKGNFFLELQDHGIPEQQLVNSNMLRLSEETGIELICTNDAHYLTAEDAKAHDILLCIQTGKKVSDEDRMKYEGGQYYLKSEEEMRALFPYALSAVENTKKIADRCDVEIEFGVSKLPKYDTPKEYTSLSYLEYLCKLGLEKRYTPEVLEKLHLTKEDVENRLKYEIDTINSMGFVDYFLIIWDFINYAKEHDIPVGPGRGSAAGSVVSYCLFITDIDPIKYSLIFERFLNPERVTMPDVDIDFCVDRRAEVIDYVTQKYGREKVSQIITFNTMAARGVIRDVGRVLEIPLTRVNQIAKLVPSAPKMTIDLALKENPEFREVYESDRETKEYIDMCKRLEGLQRSVGIHPAGVVICNAPVMDYVPLSRGAEGNITTQFEAVTIESLGLLKMDFLALRNLTVIKHALDLIYKTTGKKIDISKIDLDDSKVLDMIGQGKCDGVFQLESSGMKSFMKELKPNSFEDIVAGISLYRPGPMDFIPKYLAGKNDPEHISYECEQLVPILKPTYGCIVYQEQVMQIVRDLGGFSLGRSDNLRRAMSKKKVDVMQSERTAFVEGCLKNGIDEKVANTIYDSMIDFAKYAFNKSHAAAYAVVSMRTAFLKYYYPVEYMAALLTSVMGETTKVSDYIYECRDMGVNVLPPDINAGESGFSVKDGNIIYGLSAIKGIGINVIDRIVEEREESGPYKDMDDFAQRLYDKGVNKKIIENLIKAGAFDSFAANRNQMLIAFPVVFDNKASEKKKTIAGQMSLFDMGDEEIKESIKTPLPPVPELDKEELLSYEKEVLGIYVSGHPLENYTDLLKKNVKNSTKDFIREVVRDAEGNEISSECKVNDGDFTVIGGILNDVKTKTTKNNTIMAFADLEDLYGSIEVIIFPNSYMPNRENLVEGEKVLIEGRIQFEDEDTARVIASNIMNFNQVPKKIWLRFKDNEHYNSLKTEMEDLLKTSDGNDRVVIYKEKEKEKFMLPVRYLVDVNKDLVEEFEAILGEKNVAVTYEKAYFKHGRSR</sequence>
<accession>A0A1T4VHS9</accession>
<dbReference type="NCBIfam" id="NF005298">
    <property type="entry name" value="PRK06826.1"/>
    <property type="match status" value="1"/>
</dbReference>
<dbReference type="EC" id="2.7.7.7" evidence="3"/>
<keyword evidence="5" id="KW-0808">Transferase</keyword>
<keyword evidence="8" id="KW-0239">DNA-directed DNA polymerase</keyword>
<name>A0A1T4VHS9_9FIRM</name>
<keyword evidence="7" id="KW-0235">DNA replication</keyword>
<dbReference type="Gene3D" id="1.10.10.1600">
    <property type="entry name" value="Bacterial DNA polymerase III alpha subunit, thumb domain"/>
    <property type="match status" value="1"/>
</dbReference>
<dbReference type="InterPro" id="IPR016195">
    <property type="entry name" value="Pol/histidinol_Pase-like"/>
</dbReference>
<gene>
    <name evidence="12" type="ORF">SAMN02745111_00978</name>
</gene>
<dbReference type="GO" id="GO:0003887">
    <property type="term" value="F:DNA-directed DNA polymerase activity"/>
    <property type="evidence" value="ECO:0007669"/>
    <property type="project" value="UniProtKB-KW"/>
</dbReference>
<dbReference type="Proteomes" id="UP000190814">
    <property type="component" value="Unassembled WGS sequence"/>
</dbReference>
<dbReference type="GO" id="GO:0003676">
    <property type="term" value="F:nucleic acid binding"/>
    <property type="evidence" value="ECO:0007669"/>
    <property type="project" value="InterPro"/>
</dbReference>
<keyword evidence="13" id="KW-1185">Reference proteome</keyword>
<comment type="catalytic activity">
    <reaction evidence="10">
        <text>DNA(n) + a 2'-deoxyribonucleoside 5'-triphosphate = DNA(n+1) + diphosphate</text>
        <dbReference type="Rhea" id="RHEA:22508"/>
        <dbReference type="Rhea" id="RHEA-COMP:17339"/>
        <dbReference type="Rhea" id="RHEA-COMP:17340"/>
        <dbReference type="ChEBI" id="CHEBI:33019"/>
        <dbReference type="ChEBI" id="CHEBI:61560"/>
        <dbReference type="ChEBI" id="CHEBI:173112"/>
        <dbReference type="EC" id="2.7.7.7"/>
    </reaction>
</comment>
<dbReference type="InterPro" id="IPR029460">
    <property type="entry name" value="DNAPol_HHH"/>
</dbReference>
<dbReference type="InterPro" id="IPR004805">
    <property type="entry name" value="DnaE2/DnaE/PolC"/>
</dbReference>
<dbReference type="InterPro" id="IPR041931">
    <property type="entry name" value="DNA_pol3_alpha_thumb_dom"/>
</dbReference>
<dbReference type="InterPro" id="IPR004013">
    <property type="entry name" value="PHP_dom"/>
</dbReference>
<reference evidence="12 13" key="1">
    <citation type="submission" date="2017-02" db="EMBL/GenBank/DDBJ databases">
        <authorList>
            <person name="Peterson S.W."/>
        </authorList>
    </citation>
    <scope>NUCLEOTIDE SEQUENCE [LARGE SCALE GENOMIC DNA]</scope>
    <source>
        <strain evidence="12 13">ATCC 35992</strain>
    </source>
</reference>
<dbReference type="GO" id="GO:0006260">
    <property type="term" value="P:DNA replication"/>
    <property type="evidence" value="ECO:0007669"/>
    <property type="project" value="UniProtKB-KW"/>
</dbReference>
<dbReference type="AlphaFoldDB" id="A0A1T4VHS9"/>
<evidence type="ECO:0000256" key="10">
    <source>
        <dbReference type="ARBA" id="ARBA00049244"/>
    </source>
</evidence>
<keyword evidence="6" id="KW-0548">Nucleotidyltransferase</keyword>
<dbReference type="Pfam" id="PF01336">
    <property type="entry name" value="tRNA_anti-codon"/>
    <property type="match status" value="1"/>
</dbReference>
<proteinExistence type="inferred from homology"/>
<dbReference type="PANTHER" id="PTHR32294:SF0">
    <property type="entry name" value="DNA POLYMERASE III SUBUNIT ALPHA"/>
    <property type="match status" value="1"/>
</dbReference>
<dbReference type="NCBIfam" id="NF004226">
    <property type="entry name" value="PRK05673.1"/>
    <property type="match status" value="1"/>
</dbReference>
<evidence type="ECO:0000256" key="3">
    <source>
        <dbReference type="ARBA" id="ARBA00012417"/>
    </source>
</evidence>
<dbReference type="InterPro" id="IPR040982">
    <property type="entry name" value="DNA_pol3_finger"/>
</dbReference>
<evidence type="ECO:0000256" key="6">
    <source>
        <dbReference type="ARBA" id="ARBA00022695"/>
    </source>
</evidence>
<dbReference type="InterPro" id="IPR011708">
    <property type="entry name" value="DNA_pol3_alpha_NTPase_dom"/>
</dbReference>
<dbReference type="SUPFAM" id="SSF89550">
    <property type="entry name" value="PHP domain-like"/>
    <property type="match status" value="1"/>
</dbReference>
<dbReference type="Pfam" id="PF02811">
    <property type="entry name" value="PHP"/>
    <property type="match status" value="1"/>
</dbReference>
<dbReference type="CDD" id="cd04485">
    <property type="entry name" value="DnaE_OBF"/>
    <property type="match status" value="1"/>
</dbReference>
<dbReference type="InterPro" id="IPR003141">
    <property type="entry name" value="Pol/His_phosphatase_N"/>
</dbReference>
<evidence type="ECO:0000313" key="13">
    <source>
        <dbReference type="Proteomes" id="UP000190814"/>
    </source>
</evidence>
<feature type="domain" description="Polymerase/histidinol phosphatase N-terminal" evidence="11">
    <location>
        <begin position="4"/>
        <end position="71"/>
    </location>
</feature>
<evidence type="ECO:0000313" key="12">
    <source>
        <dbReference type="EMBL" id="SKA64502.1"/>
    </source>
</evidence>
<dbReference type="STRING" id="39495.SAMN02745111_00978"/>
<evidence type="ECO:0000256" key="4">
    <source>
        <dbReference type="ARBA" id="ARBA00019114"/>
    </source>
</evidence>
<dbReference type="GO" id="GO:0008408">
    <property type="term" value="F:3'-5' exonuclease activity"/>
    <property type="evidence" value="ECO:0007669"/>
    <property type="project" value="InterPro"/>
</dbReference>
<dbReference type="NCBIfam" id="TIGR00594">
    <property type="entry name" value="polc"/>
    <property type="match status" value="1"/>
</dbReference>
<dbReference type="Pfam" id="PF07733">
    <property type="entry name" value="DNA_pol3_alpha"/>
    <property type="match status" value="1"/>
</dbReference>
<dbReference type="RefSeq" id="WP_078765853.1">
    <property type="nucleotide sequence ID" value="NZ_FUXZ01000005.1"/>
</dbReference>
<dbReference type="CDD" id="cd12113">
    <property type="entry name" value="PHP_PolIIIA_DnaE3"/>
    <property type="match status" value="1"/>
</dbReference>